<dbReference type="RefSeq" id="WP_203896782.1">
    <property type="nucleotide sequence ID" value="NZ_BOPF01000001.1"/>
</dbReference>
<organism evidence="2 3">
    <name type="scientific">Virgisporangium aliadipatigenens</name>
    <dbReference type="NCBI Taxonomy" id="741659"/>
    <lineage>
        <taxon>Bacteria</taxon>
        <taxon>Bacillati</taxon>
        <taxon>Actinomycetota</taxon>
        <taxon>Actinomycetes</taxon>
        <taxon>Micromonosporales</taxon>
        <taxon>Micromonosporaceae</taxon>
        <taxon>Virgisporangium</taxon>
    </lineage>
</organism>
<dbReference type="EMBL" id="BOPF01000001">
    <property type="protein sequence ID" value="GIJ43179.1"/>
    <property type="molecule type" value="Genomic_DNA"/>
</dbReference>
<evidence type="ECO:0000313" key="2">
    <source>
        <dbReference type="EMBL" id="GIJ43179.1"/>
    </source>
</evidence>
<evidence type="ECO:0008006" key="4">
    <source>
        <dbReference type="Google" id="ProtNLM"/>
    </source>
</evidence>
<dbReference type="Proteomes" id="UP000619260">
    <property type="component" value="Unassembled WGS sequence"/>
</dbReference>
<gene>
    <name evidence="2" type="ORF">Val02_00650</name>
</gene>
<protein>
    <recommendedName>
        <fullName evidence="4">Secreted protein</fullName>
    </recommendedName>
</protein>
<proteinExistence type="predicted"/>
<keyword evidence="3" id="KW-1185">Reference proteome</keyword>
<accession>A0A8J4DMA8</accession>
<sequence>MGATAVVMAVLGLNVITGGPAQAASQGTWRPYGNTNPITSSDATWRCASTKTVNSNVLAQVCAIRSVGGGAVQAAVIVRNNRSSLYSISASADLVKSPPVTGDTIGYWTCPSSGVAAHSWSVCFGSTETEQELVDSHGVAGGLDLGTTGYV</sequence>
<reference evidence="2" key="1">
    <citation type="submission" date="2021-01" db="EMBL/GenBank/DDBJ databases">
        <title>Whole genome shotgun sequence of Virgisporangium aliadipatigenens NBRC 105644.</title>
        <authorList>
            <person name="Komaki H."/>
            <person name="Tamura T."/>
        </authorList>
    </citation>
    <scope>NUCLEOTIDE SEQUENCE</scope>
    <source>
        <strain evidence="2">NBRC 105644</strain>
    </source>
</reference>
<feature type="signal peptide" evidence="1">
    <location>
        <begin position="1"/>
        <end position="23"/>
    </location>
</feature>
<comment type="caution">
    <text evidence="2">The sequence shown here is derived from an EMBL/GenBank/DDBJ whole genome shotgun (WGS) entry which is preliminary data.</text>
</comment>
<dbReference type="AlphaFoldDB" id="A0A8J4DMA8"/>
<keyword evidence="1" id="KW-0732">Signal</keyword>
<evidence type="ECO:0000313" key="3">
    <source>
        <dbReference type="Proteomes" id="UP000619260"/>
    </source>
</evidence>
<name>A0A8J4DMA8_9ACTN</name>
<feature type="chain" id="PRO_5035304708" description="Secreted protein" evidence="1">
    <location>
        <begin position="24"/>
        <end position="151"/>
    </location>
</feature>
<evidence type="ECO:0000256" key="1">
    <source>
        <dbReference type="SAM" id="SignalP"/>
    </source>
</evidence>